<keyword evidence="3" id="KW-1185">Reference proteome</keyword>
<name>A0A9X2YJ47_9MYCO</name>
<evidence type="ECO:0008006" key="4">
    <source>
        <dbReference type="Google" id="ProtNLM"/>
    </source>
</evidence>
<gene>
    <name evidence="2" type="ORF">H7K45_07160</name>
</gene>
<reference evidence="2" key="2">
    <citation type="journal article" date="2022" name="BMC Genomics">
        <title>Comparative genome analysis of mycobacteria focusing on tRNA and non-coding RNA.</title>
        <authorList>
            <person name="Behra P.R.K."/>
            <person name="Pettersson B.M.F."/>
            <person name="Ramesh M."/>
            <person name="Das S."/>
            <person name="Dasgupta S."/>
            <person name="Kirsebom L.A."/>
        </authorList>
    </citation>
    <scope>NUCLEOTIDE SEQUENCE</scope>
    <source>
        <strain evidence="2">DSM 44838</strain>
    </source>
</reference>
<proteinExistence type="predicted"/>
<organism evidence="2 3">
    <name type="scientific">Mycobacterium yunnanensis</name>
    <dbReference type="NCBI Taxonomy" id="368477"/>
    <lineage>
        <taxon>Bacteria</taxon>
        <taxon>Bacillati</taxon>
        <taxon>Actinomycetota</taxon>
        <taxon>Actinomycetes</taxon>
        <taxon>Mycobacteriales</taxon>
        <taxon>Mycobacteriaceae</taxon>
        <taxon>Mycobacterium</taxon>
    </lineage>
</organism>
<dbReference type="RefSeq" id="WP_263995103.1">
    <property type="nucleotide sequence ID" value="NZ_JACKVK010000005.1"/>
</dbReference>
<feature type="transmembrane region" description="Helical" evidence="1">
    <location>
        <begin position="147"/>
        <end position="166"/>
    </location>
</feature>
<dbReference type="Proteomes" id="UP001141629">
    <property type="component" value="Unassembled WGS sequence"/>
</dbReference>
<dbReference type="InterPro" id="IPR039708">
    <property type="entry name" value="MT1774/Rv1733c-like"/>
</dbReference>
<evidence type="ECO:0000313" key="2">
    <source>
        <dbReference type="EMBL" id="MCV7420313.1"/>
    </source>
</evidence>
<keyword evidence="1" id="KW-0472">Membrane</keyword>
<dbReference type="AlphaFoldDB" id="A0A9X2YJ47"/>
<comment type="caution">
    <text evidence="2">The sequence shown here is derived from an EMBL/GenBank/DDBJ whole genome shotgun (WGS) entry which is preliminary data.</text>
</comment>
<evidence type="ECO:0000313" key="3">
    <source>
        <dbReference type="Proteomes" id="UP001141629"/>
    </source>
</evidence>
<protein>
    <recommendedName>
        <fullName evidence="4">Transmembrane protein</fullName>
    </recommendedName>
</protein>
<dbReference type="PANTHER" id="PTHR42305:SF1">
    <property type="entry name" value="MEMBRANE PROTEIN RV1733C-RELATED"/>
    <property type="match status" value="1"/>
</dbReference>
<dbReference type="PANTHER" id="PTHR42305">
    <property type="entry name" value="MEMBRANE PROTEIN RV1733C-RELATED"/>
    <property type="match status" value="1"/>
</dbReference>
<accession>A0A9X2YJ47</accession>
<dbReference type="EMBL" id="JACKVK010000005">
    <property type="protein sequence ID" value="MCV7420313.1"/>
    <property type="molecule type" value="Genomic_DNA"/>
</dbReference>
<keyword evidence="1" id="KW-0812">Transmembrane</keyword>
<reference evidence="2" key="1">
    <citation type="submission" date="2020-07" db="EMBL/GenBank/DDBJ databases">
        <authorList>
            <person name="Pettersson B.M.F."/>
            <person name="Behra P.R.K."/>
            <person name="Ramesh M."/>
            <person name="Das S."/>
            <person name="Dasgupta S."/>
            <person name="Kirsebom L.A."/>
        </authorList>
    </citation>
    <scope>NUCLEOTIDE SEQUENCE</scope>
    <source>
        <strain evidence="2">DSM 44838</strain>
    </source>
</reference>
<keyword evidence="1" id="KW-1133">Transmembrane helix</keyword>
<sequence length="197" mass="21617">MSAGSFAQHIRWSLGALRRHPLTRATDRLEAVIFLLLFTATLLAIPFAAHVGDQAYESTMSFVREETQNRHSVEAQVLTGTPAPTDFGAPLYVEAKWTEGTQERTERIVSPGPVPTGEKITVWLDTTGKVVSAPLRPSDASVNATSAGWSVWLLAAVFCGLVGLAVRRALDRVRSRSWDRAHQLFAYGDDGWADRRG</sequence>
<evidence type="ECO:0000256" key="1">
    <source>
        <dbReference type="SAM" id="Phobius"/>
    </source>
</evidence>
<feature type="transmembrane region" description="Helical" evidence="1">
    <location>
        <begin position="29"/>
        <end position="49"/>
    </location>
</feature>